<reference evidence="2" key="1">
    <citation type="submission" date="2021-09" db="EMBL/GenBank/DDBJ databases">
        <authorList>
            <person name="Martin H S."/>
        </authorList>
    </citation>
    <scope>NUCLEOTIDE SEQUENCE</scope>
</reference>
<organism evidence="2 3">
    <name type="scientific">Danaus chrysippus</name>
    <name type="common">African queen</name>
    <dbReference type="NCBI Taxonomy" id="151541"/>
    <lineage>
        <taxon>Eukaryota</taxon>
        <taxon>Metazoa</taxon>
        <taxon>Ecdysozoa</taxon>
        <taxon>Arthropoda</taxon>
        <taxon>Hexapoda</taxon>
        <taxon>Insecta</taxon>
        <taxon>Pterygota</taxon>
        <taxon>Neoptera</taxon>
        <taxon>Endopterygota</taxon>
        <taxon>Lepidoptera</taxon>
        <taxon>Glossata</taxon>
        <taxon>Ditrysia</taxon>
        <taxon>Papilionoidea</taxon>
        <taxon>Nymphalidae</taxon>
        <taxon>Danainae</taxon>
        <taxon>Danaini</taxon>
        <taxon>Danaina</taxon>
        <taxon>Danaus</taxon>
        <taxon>Anosia</taxon>
    </lineage>
</organism>
<feature type="region of interest" description="Disordered" evidence="1">
    <location>
        <begin position="73"/>
        <end position="99"/>
    </location>
</feature>
<protein>
    <submittedName>
        <fullName evidence="2">(African queen) hypothetical protein</fullName>
    </submittedName>
</protein>
<dbReference type="OrthoDB" id="7212959at2759"/>
<evidence type="ECO:0000313" key="2">
    <source>
        <dbReference type="EMBL" id="CAG9560681.1"/>
    </source>
</evidence>
<evidence type="ECO:0000313" key="3">
    <source>
        <dbReference type="Proteomes" id="UP000789524"/>
    </source>
</evidence>
<evidence type="ECO:0000256" key="1">
    <source>
        <dbReference type="SAM" id="MobiDB-lite"/>
    </source>
</evidence>
<keyword evidence="3" id="KW-1185">Reference proteome</keyword>
<feature type="compositionally biased region" description="Basic and acidic residues" evidence="1">
    <location>
        <begin position="87"/>
        <end position="99"/>
    </location>
</feature>
<sequence>MYQPHSVQNLNWAGVLILSSVKMASTVCVSRCRLLANLEINRGLCLLPIFSDLSNNRESWCRRWRPMRRSLYTSVSSHGSKTAPTKIEPEKSDGKVYSE</sequence>
<dbReference type="Proteomes" id="UP000789524">
    <property type="component" value="Unassembled WGS sequence"/>
</dbReference>
<proteinExistence type="predicted"/>
<gene>
    <name evidence="2" type="ORF">DCHRY22_LOCUS2300</name>
</gene>
<accession>A0A8J2QE53</accession>
<dbReference type="EMBL" id="CAKASE010000045">
    <property type="protein sequence ID" value="CAG9560681.1"/>
    <property type="molecule type" value="Genomic_DNA"/>
</dbReference>
<dbReference type="AlphaFoldDB" id="A0A8J2QE53"/>
<name>A0A8J2QE53_9NEOP</name>
<feature type="compositionally biased region" description="Polar residues" evidence="1">
    <location>
        <begin position="73"/>
        <end position="83"/>
    </location>
</feature>
<comment type="caution">
    <text evidence="2">The sequence shown here is derived from an EMBL/GenBank/DDBJ whole genome shotgun (WGS) entry which is preliminary data.</text>
</comment>